<dbReference type="InterPro" id="IPR016187">
    <property type="entry name" value="CTDL_fold"/>
</dbReference>
<reference evidence="2" key="1">
    <citation type="journal article" date="2023" name="Mol. Biol. Evol.">
        <title>Third-Generation Sequencing Reveals the Adaptive Role of the Epigenome in Three Deep-Sea Polychaetes.</title>
        <authorList>
            <person name="Perez M."/>
            <person name="Aroh O."/>
            <person name="Sun Y."/>
            <person name="Lan Y."/>
            <person name="Juniper S.K."/>
            <person name="Young C.R."/>
            <person name="Angers B."/>
            <person name="Qian P.Y."/>
        </authorList>
    </citation>
    <scope>NUCLEOTIDE SEQUENCE</scope>
    <source>
        <strain evidence="2">P08H-3</strain>
    </source>
</reference>
<dbReference type="InterPro" id="IPR016186">
    <property type="entry name" value="C-type_lectin-like/link_sf"/>
</dbReference>
<dbReference type="InterPro" id="IPR001304">
    <property type="entry name" value="C-type_lectin-like"/>
</dbReference>
<dbReference type="PROSITE" id="PS50041">
    <property type="entry name" value="C_TYPE_LECTIN_2"/>
    <property type="match status" value="1"/>
</dbReference>
<proteinExistence type="predicted"/>
<protein>
    <recommendedName>
        <fullName evidence="1">C-type lectin domain-containing protein</fullName>
    </recommendedName>
</protein>
<accession>A0AAD9MRH1</accession>
<dbReference type="Proteomes" id="UP001208570">
    <property type="component" value="Unassembled WGS sequence"/>
</dbReference>
<dbReference type="SUPFAM" id="SSF56436">
    <property type="entry name" value="C-type lectin-like"/>
    <property type="match status" value="1"/>
</dbReference>
<name>A0AAD9MRH1_9ANNE</name>
<evidence type="ECO:0000313" key="3">
    <source>
        <dbReference type="Proteomes" id="UP001208570"/>
    </source>
</evidence>
<organism evidence="2 3">
    <name type="scientific">Paralvinella palmiformis</name>
    <dbReference type="NCBI Taxonomy" id="53620"/>
    <lineage>
        <taxon>Eukaryota</taxon>
        <taxon>Metazoa</taxon>
        <taxon>Spiralia</taxon>
        <taxon>Lophotrochozoa</taxon>
        <taxon>Annelida</taxon>
        <taxon>Polychaeta</taxon>
        <taxon>Sedentaria</taxon>
        <taxon>Canalipalpata</taxon>
        <taxon>Terebellida</taxon>
        <taxon>Terebelliformia</taxon>
        <taxon>Alvinellidae</taxon>
        <taxon>Paralvinella</taxon>
    </lineage>
</organism>
<dbReference type="CDD" id="cd00037">
    <property type="entry name" value="CLECT"/>
    <property type="match status" value="1"/>
</dbReference>
<feature type="domain" description="C-type lectin" evidence="1">
    <location>
        <begin position="157"/>
        <end position="258"/>
    </location>
</feature>
<comment type="caution">
    <text evidence="2">The sequence shown here is derived from an EMBL/GenBank/DDBJ whole genome shotgun (WGS) entry which is preliminary data.</text>
</comment>
<dbReference type="EMBL" id="JAODUP010001105">
    <property type="protein sequence ID" value="KAK2141413.1"/>
    <property type="molecule type" value="Genomic_DNA"/>
</dbReference>
<evidence type="ECO:0000259" key="1">
    <source>
        <dbReference type="PROSITE" id="PS50041"/>
    </source>
</evidence>
<dbReference type="Gene3D" id="3.10.100.10">
    <property type="entry name" value="Mannose-Binding Protein A, subunit A"/>
    <property type="match status" value="1"/>
</dbReference>
<dbReference type="Pfam" id="PF00059">
    <property type="entry name" value="Lectin_C"/>
    <property type="match status" value="1"/>
</dbReference>
<keyword evidence="3" id="KW-1185">Reference proteome</keyword>
<gene>
    <name evidence="2" type="ORF">LSH36_1105g00057</name>
</gene>
<dbReference type="AlphaFoldDB" id="A0AAD9MRH1"/>
<sequence length="259" mass="28909">MPKFLGALSSSPVLTLYTTPDDDQLLSIIYVFLIDFRITGDIHSSQILIVFYPSRANAPLVKASFSAVVHPIRVNSAIKAMSVGRVFLDLVLLLPIVIPCTKFSFHKFDDAIYDGTVMMAYRRELLRPYDCQRACLLIKGCRGFNMQWIQDIADVGYCDLVDMRLAQALSSKSNHSVYDFVESKPTNLSFGLWLGAGRSLDGVDVVWSDTSESIISSNYNNFDSGEPAEESSGNNCLKSFRSQWSMALCTEVKAFVCEY</sequence>
<evidence type="ECO:0000313" key="2">
    <source>
        <dbReference type="EMBL" id="KAK2141413.1"/>
    </source>
</evidence>